<protein>
    <submittedName>
        <fullName evidence="1">2302_t:CDS:1</fullName>
    </submittedName>
</protein>
<name>A0A9N9GAY6_9GLOM</name>
<evidence type="ECO:0000313" key="1">
    <source>
        <dbReference type="EMBL" id="CAG8597344.1"/>
    </source>
</evidence>
<proteinExistence type="predicted"/>
<comment type="caution">
    <text evidence="1">The sequence shown here is derived from an EMBL/GenBank/DDBJ whole genome shotgun (WGS) entry which is preliminary data.</text>
</comment>
<accession>A0A9N9GAY6</accession>
<organism evidence="1 2">
    <name type="scientific">Paraglomus brasilianum</name>
    <dbReference type="NCBI Taxonomy" id="144538"/>
    <lineage>
        <taxon>Eukaryota</taxon>
        <taxon>Fungi</taxon>
        <taxon>Fungi incertae sedis</taxon>
        <taxon>Mucoromycota</taxon>
        <taxon>Glomeromycotina</taxon>
        <taxon>Glomeromycetes</taxon>
        <taxon>Paraglomerales</taxon>
        <taxon>Paraglomeraceae</taxon>
        <taxon>Paraglomus</taxon>
    </lineage>
</organism>
<dbReference type="Proteomes" id="UP000789739">
    <property type="component" value="Unassembled WGS sequence"/>
</dbReference>
<keyword evidence="2" id="KW-1185">Reference proteome</keyword>
<evidence type="ECO:0000313" key="2">
    <source>
        <dbReference type="Proteomes" id="UP000789739"/>
    </source>
</evidence>
<gene>
    <name evidence="1" type="ORF">PBRASI_LOCUS7453</name>
</gene>
<dbReference type="AlphaFoldDB" id="A0A9N9GAY6"/>
<dbReference type="EMBL" id="CAJVPI010001146">
    <property type="protein sequence ID" value="CAG8597344.1"/>
    <property type="molecule type" value="Genomic_DNA"/>
</dbReference>
<reference evidence="1" key="1">
    <citation type="submission" date="2021-06" db="EMBL/GenBank/DDBJ databases">
        <authorList>
            <person name="Kallberg Y."/>
            <person name="Tangrot J."/>
            <person name="Rosling A."/>
        </authorList>
    </citation>
    <scope>NUCLEOTIDE SEQUENCE</scope>
    <source>
        <strain evidence="1">BR232B</strain>
    </source>
</reference>
<sequence length="99" mass="11615">MFGSITNITKEESKSISTYRCQNTHYDTKSLPQNSTHIICLDTLKDQPQVQEDYWNLNIASKQFVGKDANGLKWFWYLNPSRKLYSEIDYFDQMTFSTG</sequence>